<dbReference type="PROSITE" id="PS00108">
    <property type="entry name" value="PROTEIN_KINASE_ST"/>
    <property type="match status" value="1"/>
</dbReference>
<dbReference type="InterPro" id="IPR051564">
    <property type="entry name" value="LRR_receptor-like_kinase"/>
</dbReference>
<dbReference type="InterPro" id="IPR011009">
    <property type="entry name" value="Kinase-like_dom_sf"/>
</dbReference>
<dbReference type="Gramene" id="OBART02G08670.1">
    <property type="protein sequence ID" value="OBART02G08670.1"/>
    <property type="gene ID" value="OBART02G08670"/>
</dbReference>
<dbReference type="eggNOG" id="ENOG502QPYS">
    <property type="taxonomic scope" value="Eukaryota"/>
</dbReference>
<evidence type="ECO:0000313" key="2">
    <source>
        <dbReference type="EnsemblPlants" id="OBART02G08670.1"/>
    </source>
</evidence>
<protein>
    <recommendedName>
        <fullName evidence="1">Protein kinase domain-containing protein</fullName>
    </recommendedName>
</protein>
<feature type="domain" description="Protein kinase" evidence="1">
    <location>
        <begin position="1"/>
        <end position="194"/>
    </location>
</feature>
<evidence type="ECO:0000259" key="1">
    <source>
        <dbReference type="PROSITE" id="PS50011"/>
    </source>
</evidence>
<evidence type="ECO:0000313" key="3">
    <source>
        <dbReference type="Proteomes" id="UP000026960"/>
    </source>
</evidence>
<dbReference type="PaxDb" id="65489-OBART02G08670.1"/>
<dbReference type="InterPro" id="IPR008271">
    <property type="entry name" value="Ser/Thr_kinase_AS"/>
</dbReference>
<accession>A0A0D3F2F8</accession>
<dbReference type="EnsemblPlants" id="OBART02G08670.1">
    <property type="protein sequence ID" value="OBART02G08670.1"/>
    <property type="gene ID" value="OBART02G08670"/>
</dbReference>
<organism evidence="2">
    <name type="scientific">Oryza barthii</name>
    <dbReference type="NCBI Taxonomy" id="65489"/>
    <lineage>
        <taxon>Eukaryota</taxon>
        <taxon>Viridiplantae</taxon>
        <taxon>Streptophyta</taxon>
        <taxon>Embryophyta</taxon>
        <taxon>Tracheophyta</taxon>
        <taxon>Spermatophyta</taxon>
        <taxon>Magnoliopsida</taxon>
        <taxon>Liliopsida</taxon>
        <taxon>Poales</taxon>
        <taxon>Poaceae</taxon>
        <taxon>BOP clade</taxon>
        <taxon>Oryzoideae</taxon>
        <taxon>Oryzeae</taxon>
        <taxon>Oryzinae</taxon>
        <taxon>Oryza</taxon>
    </lineage>
</organism>
<dbReference type="PROSITE" id="PS50011">
    <property type="entry name" value="PROTEIN_KINASE_DOM"/>
    <property type="match status" value="1"/>
</dbReference>
<dbReference type="Proteomes" id="UP000026960">
    <property type="component" value="Chromosome 2"/>
</dbReference>
<dbReference type="PANTHER" id="PTHR48055:SF57">
    <property type="entry name" value="PROTEIN KINASE DOMAIN-CONTAINING PROTEIN"/>
    <property type="match status" value="1"/>
</dbReference>
<dbReference type="GO" id="GO:0016020">
    <property type="term" value="C:membrane"/>
    <property type="evidence" value="ECO:0007669"/>
    <property type="project" value="TreeGrafter"/>
</dbReference>
<keyword evidence="3" id="KW-1185">Reference proteome</keyword>
<dbReference type="Gene3D" id="1.10.510.10">
    <property type="entry name" value="Transferase(Phosphotransferase) domain 1"/>
    <property type="match status" value="1"/>
</dbReference>
<name>A0A0D3F2F8_9ORYZ</name>
<dbReference type="PANTHER" id="PTHR48055">
    <property type="entry name" value="LEUCINE-RICH REPEAT RECEPTOR PROTEIN KINASE EMS1"/>
    <property type="match status" value="1"/>
</dbReference>
<dbReference type="InterPro" id="IPR000719">
    <property type="entry name" value="Prot_kinase_dom"/>
</dbReference>
<dbReference type="STRING" id="65489.A0A0D3F2F8"/>
<sequence length="231" mass="25801">MQGCYERREGGGGGGSDNVAVLLAGLPARPRKAATGQEGLGQWHLNHSCLIQRRPLPIIHCDLKPSNIFLDSEMVAHVGDFGLARVLHQDHSDMLEKSSGWATMRGMDMLLQYGLGNEVSILGDIYSYGILLLEMFTGKRPTGTEFKEALSLHNYVKMALPDNVIDIADQHLLSENNDGEERNSDGKRKRHENSLHHINSADWSLLLKGISSRSHAYRRCFERVAENERQV</sequence>
<dbReference type="SUPFAM" id="SSF56112">
    <property type="entry name" value="Protein kinase-like (PK-like)"/>
    <property type="match status" value="1"/>
</dbReference>
<reference evidence="2" key="1">
    <citation type="journal article" date="2009" name="Rice">
        <title>De Novo Next Generation Sequencing of Plant Genomes.</title>
        <authorList>
            <person name="Rounsley S."/>
            <person name="Marri P.R."/>
            <person name="Yu Y."/>
            <person name="He R."/>
            <person name="Sisneros N."/>
            <person name="Goicoechea J.L."/>
            <person name="Lee S.J."/>
            <person name="Angelova A."/>
            <person name="Kudrna D."/>
            <person name="Luo M."/>
            <person name="Affourtit J."/>
            <person name="Desany B."/>
            <person name="Knight J."/>
            <person name="Niazi F."/>
            <person name="Egholm M."/>
            <person name="Wing R.A."/>
        </authorList>
    </citation>
    <scope>NUCLEOTIDE SEQUENCE [LARGE SCALE GENOMIC DNA]</scope>
    <source>
        <strain evidence="2">cv. IRGC 105608</strain>
    </source>
</reference>
<dbReference type="Pfam" id="PF00069">
    <property type="entry name" value="Pkinase"/>
    <property type="match status" value="1"/>
</dbReference>
<reference evidence="2" key="2">
    <citation type="submission" date="2015-03" db="UniProtKB">
        <authorList>
            <consortium name="EnsemblPlants"/>
        </authorList>
    </citation>
    <scope>IDENTIFICATION</scope>
</reference>
<proteinExistence type="predicted"/>
<dbReference type="GO" id="GO:0005524">
    <property type="term" value="F:ATP binding"/>
    <property type="evidence" value="ECO:0007669"/>
    <property type="project" value="InterPro"/>
</dbReference>
<dbReference type="GO" id="GO:0004672">
    <property type="term" value="F:protein kinase activity"/>
    <property type="evidence" value="ECO:0007669"/>
    <property type="project" value="InterPro"/>
</dbReference>
<dbReference type="HOGENOM" id="CLU_1201416_0_0_1"/>
<dbReference type="AlphaFoldDB" id="A0A0D3F2F8"/>